<evidence type="ECO:0000313" key="4">
    <source>
        <dbReference type="Proteomes" id="UP000217792"/>
    </source>
</evidence>
<feature type="transmembrane region" description="Helical" evidence="2">
    <location>
        <begin position="21"/>
        <end position="40"/>
    </location>
</feature>
<reference evidence="3 4" key="1">
    <citation type="journal article" date="2017" name="Infect. Immun.">
        <title>Characterization of the Pathogenicity of Streptococcus intermedius TYG1620 Isolated from a Human Brain Abscess Based on the Complete Genome Sequence with Transcriptome Analysis and Transposon Mutagenesis in a Murine Subcutaneous Abscess Model.</title>
        <authorList>
            <person name="Hasegawa N."/>
            <person name="Sekizuka T."/>
            <person name="Sugi Y."/>
            <person name="Kawakami N."/>
            <person name="Ogasawara Y."/>
            <person name="Kato K."/>
            <person name="Yamashita A."/>
            <person name="Takeuchi F."/>
            <person name="Kuroda M."/>
        </authorList>
    </citation>
    <scope>NUCLEOTIDE SEQUENCE [LARGE SCALE GENOMIC DNA]</scope>
    <source>
        <strain evidence="3 4">TYG1620</strain>
    </source>
</reference>
<dbReference type="EMBL" id="AP014880">
    <property type="protein sequence ID" value="BAW16142.1"/>
    <property type="molecule type" value="Genomic_DNA"/>
</dbReference>
<dbReference type="Proteomes" id="UP000217792">
    <property type="component" value="Chromosome"/>
</dbReference>
<organism evidence="3 4">
    <name type="scientific">Streptococcus intermedius</name>
    <dbReference type="NCBI Taxonomy" id="1338"/>
    <lineage>
        <taxon>Bacteria</taxon>
        <taxon>Bacillati</taxon>
        <taxon>Bacillota</taxon>
        <taxon>Bacilli</taxon>
        <taxon>Lactobacillales</taxon>
        <taxon>Streptococcaceae</taxon>
        <taxon>Streptococcus</taxon>
        <taxon>Streptococcus anginosus group</taxon>
    </lineage>
</organism>
<feature type="transmembrane region" description="Helical" evidence="2">
    <location>
        <begin position="46"/>
        <end position="67"/>
    </location>
</feature>
<protein>
    <submittedName>
        <fullName evidence="3">Uncharacterized protein</fullName>
    </submittedName>
</protein>
<sequence>MNKISSKLSRLTNKQILKLSNSVNIILLVTAALSIAYSWYKIIVNDISTLLMSLLLVIAGLAMYSIFINIKLMATAIEEILTENIDLEKYLDIYTLMYKKANRYSKEEQEASLIFTDGRVKYYRGQFQDVQLTFDALDYNKVQKKYRTKLLLRRYNFEMLSCILQKEREEYNRLKSEIETLSLSLPSDQELRDNILKITSAAYSIIVEKQPNNYFDDHSANSRLGKITYTYYAALNAQLKGEEARTRELFESIAQENPELFYVQEAKRYLKGEQ</sequence>
<proteinExistence type="predicted"/>
<evidence type="ECO:0000256" key="2">
    <source>
        <dbReference type="SAM" id="Phobius"/>
    </source>
</evidence>
<dbReference type="AlphaFoldDB" id="A0AAD1FIN5"/>
<dbReference type="RefSeq" id="WP_096362429.1">
    <property type="nucleotide sequence ID" value="NZ_AP014880.1"/>
</dbReference>
<keyword evidence="2" id="KW-1133">Transmembrane helix</keyword>
<accession>A0AAD1FIN5</accession>
<gene>
    <name evidence="3" type="ORF">SITYG_01560</name>
</gene>
<keyword evidence="2" id="KW-0472">Membrane</keyword>
<feature type="coiled-coil region" evidence="1">
    <location>
        <begin position="157"/>
        <end position="184"/>
    </location>
</feature>
<keyword evidence="1" id="KW-0175">Coiled coil</keyword>
<name>A0AAD1FIN5_STRIT</name>
<evidence type="ECO:0000256" key="1">
    <source>
        <dbReference type="SAM" id="Coils"/>
    </source>
</evidence>
<evidence type="ECO:0000313" key="3">
    <source>
        <dbReference type="EMBL" id="BAW16142.1"/>
    </source>
</evidence>
<keyword evidence="2" id="KW-0812">Transmembrane</keyword>